<evidence type="ECO:0000313" key="1">
    <source>
        <dbReference type="EMBL" id="TKZ27417.1"/>
    </source>
</evidence>
<protein>
    <submittedName>
        <fullName evidence="1">Serine protease</fullName>
    </submittedName>
</protein>
<sequence length="347" mass="39222">MSNNILQYKEKRIELYKKLEGERKSKLLVYITGDRNGWGTRIAEDAADYIAEHLDIIGPVNKISLFLYTTGGSTLAGWNIVNLIRQFCKELEIIVPNKARSTGTLMCLGADNIIMTKQATLGPIDPSVNNPLNPEIPNMQNQRYPVSVEAIKGFIELAKHELAIKDDNALASIFGTLAEKVHPLVLGEVYRAIGQIQMLARKLLRHQVTDEVKIQKIISFLCSESGSHDYTINRREAKEELGLNVETPSDELYKLINDIYLSIKEELELQKNFDPNLDTDIKEKKFLIKRALIESIYGKSNVFISEGLFRKTIVPVNIPVAQLPNFNKIPSAEVVQIQKIYEGWLSI</sequence>
<name>A0ABY2TNW1_9SPIR</name>
<dbReference type="EMBL" id="SJDU01000522">
    <property type="protein sequence ID" value="TKZ27417.1"/>
    <property type="molecule type" value="Genomic_DNA"/>
</dbReference>
<dbReference type="PANTHER" id="PTHR35984">
    <property type="entry name" value="PERIPLASMIC SERINE PROTEASE"/>
    <property type="match status" value="1"/>
</dbReference>
<keyword evidence="2" id="KW-1185">Reference proteome</keyword>
<dbReference type="SUPFAM" id="SSF52096">
    <property type="entry name" value="ClpP/crotonase"/>
    <property type="match status" value="1"/>
</dbReference>
<evidence type="ECO:0000313" key="2">
    <source>
        <dbReference type="Proteomes" id="UP000310168"/>
    </source>
</evidence>
<dbReference type="GO" id="GO:0008233">
    <property type="term" value="F:peptidase activity"/>
    <property type="evidence" value="ECO:0007669"/>
    <property type="project" value="UniProtKB-KW"/>
</dbReference>
<dbReference type="InterPro" id="IPR029045">
    <property type="entry name" value="ClpP/crotonase-like_dom_sf"/>
</dbReference>
<dbReference type="Gene3D" id="3.90.226.10">
    <property type="entry name" value="2-enoyl-CoA Hydratase, Chain A, domain 1"/>
    <property type="match status" value="1"/>
</dbReference>
<dbReference type="Proteomes" id="UP000310168">
    <property type="component" value="Unassembled WGS sequence"/>
</dbReference>
<keyword evidence="1" id="KW-0378">Hydrolase</keyword>
<comment type="caution">
    <text evidence="1">The sequence shown here is derived from an EMBL/GenBank/DDBJ whole genome shotgun (WGS) entry which is preliminary data.</text>
</comment>
<dbReference type="RefSeq" id="WP_137999309.1">
    <property type="nucleotide sequence ID" value="NZ_SJDU01000522.1"/>
</dbReference>
<gene>
    <name evidence="1" type="ORF">EZH24_12020</name>
</gene>
<dbReference type="PANTHER" id="PTHR35984:SF1">
    <property type="entry name" value="PERIPLASMIC SERINE PROTEASE"/>
    <property type="match status" value="1"/>
</dbReference>
<proteinExistence type="predicted"/>
<dbReference type="GO" id="GO:0006508">
    <property type="term" value="P:proteolysis"/>
    <property type="evidence" value="ECO:0007669"/>
    <property type="project" value="UniProtKB-KW"/>
</dbReference>
<keyword evidence="1" id="KW-0645">Protease</keyword>
<accession>A0ABY2TNW1</accession>
<dbReference type="InterPro" id="IPR002825">
    <property type="entry name" value="Pept_S49_ser-pept_pro"/>
</dbReference>
<reference evidence="1 2" key="1">
    <citation type="journal article" date="2019" name="Anaerobe">
        <title>Brachyspira catarrhinii sp. nov., an anaerobic intestinal spirochaete isolated from vervet monkeys may have been misidentified as Brachyspira aalborgi in previous studies.</title>
        <authorList>
            <person name="Phillips N.D."/>
            <person name="La T."/>
            <person name="Hampson D.J."/>
        </authorList>
    </citation>
    <scope>NUCLEOTIDE SEQUENCE [LARGE SCALE GENOMIC DNA]</scope>
    <source>
        <strain evidence="1 2">Z12</strain>
    </source>
</reference>
<organism evidence="1 2">
    <name type="scientific">Brachyspira catarrhinii</name>
    <dbReference type="NCBI Taxonomy" id="2528966"/>
    <lineage>
        <taxon>Bacteria</taxon>
        <taxon>Pseudomonadati</taxon>
        <taxon>Spirochaetota</taxon>
        <taxon>Spirochaetia</taxon>
        <taxon>Brachyspirales</taxon>
        <taxon>Brachyspiraceae</taxon>
        <taxon>Brachyspira</taxon>
    </lineage>
</organism>
<dbReference type="Pfam" id="PF01972">
    <property type="entry name" value="SDH_protease"/>
    <property type="match status" value="1"/>
</dbReference>